<accession>A0A699Y0H1</accession>
<feature type="non-terminal residue" evidence="1">
    <location>
        <position position="78"/>
    </location>
</feature>
<dbReference type="EMBL" id="BKCJ011888971">
    <property type="protein sequence ID" value="GFD61264.1"/>
    <property type="molecule type" value="Genomic_DNA"/>
</dbReference>
<comment type="caution">
    <text evidence="1">The sequence shown here is derived from an EMBL/GenBank/DDBJ whole genome shotgun (WGS) entry which is preliminary data.</text>
</comment>
<sequence>GGGIVQGGAPAHVVHGLYHLVDVAAHGDFDAVFTGGAPEGFLVIARLGNGRLQAAGAVIDAVAAVGESTGPTDMGKGC</sequence>
<feature type="non-terminal residue" evidence="1">
    <location>
        <position position="1"/>
    </location>
</feature>
<protein>
    <submittedName>
        <fullName evidence="1">Uncharacterized protein</fullName>
    </submittedName>
</protein>
<evidence type="ECO:0000313" key="1">
    <source>
        <dbReference type="EMBL" id="GFD61264.1"/>
    </source>
</evidence>
<proteinExistence type="predicted"/>
<organism evidence="1">
    <name type="scientific">Tanacetum cinerariifolium</name>
    <name type="common">Dalmatian daisy</name>
    <name type="synonym">Chrysanthemum cinerariifolium</name>
    <dbReference type="NCBI Taxonomy" id="118510"/>
    <lineage>
        <taxon>Eukaryota</taxon>
        <taxon>Viridiplantae</taxon>
        <taxon>Streptophyta</taxon>
        <taxon>Embryophyta</taxon>
        <taxon>Tracheophyta</taxon>
        <taxon>Spermatophyta</taxon>
        <taxon>Magnoliopsida</taxon>
        <taxon>eudicotyledons</taxon>
        <taxon>Gunneridae</taxon>
        <taxon>Pentapetalae</taxon>
        <taxon>asterids</taxon>
        <taxon>campanulids</taxon>
        <taxon>Asterales</taxon>
        <taxon>Asteraceae</taxon>
        <taxon>Asteroideae</taxon>
        <taxon>Anthemideae</taxon>
        <taxon>Anthemidinae</taxon>
        <taxon>Tanacetum</taxon>
    </lineage>
</organism>
<name>A0A699Y0H1_TANCI</name>
<reference evidence="1" key="1">
    <citation type="journal article" date="2019" name="Sci. Rep.">
        <title>Draft genome of Tanacetum cinerariifolium, the natural source of mosquito coil.</title>
        <authorList>
            <person name="Yamashiro T."/>
            <person name="Shiraishi A."/>
            <person name="Satake H."/>
            <person name="Nakayama K."/>
        </authorList>
    </citation>
    <scope>NUCLEOTIDE SEQUENCE</scope>
</reference>
<gene>
    <name evidence="1" type="ORF">Tci_933233</name>
</gene>
<dbReference type="AlphaFoldDB" id="A0A699Y0H1"/>